<dbReference type="Proteomes" id="UP001056012">
    <property type="component" value="Chromosome 8"/>
</dbReference>
<protein>
    <submittedName>
        <fullName evidence="3">Uncharacterized protein</fullName>
    </submittedName>
</protein>
<name>A0A9Q8ZL32_CURCL</name>
<keyword evidence="2" id="KW-0812">Transmembrane</keyword>
<evidence type="ECO:0000313" key="4">
    <source>
        <dbReference type="Proteomes" id="UP001056012"/>
    </source>
</evidence>
<feature type="transmembrane region" description="Helical" evidence="2">
    <location>
        <begin position="303"/>
        <end position="323"/>
    </location>
</feature>
<evidence type="ECO:0000256" key="1">
    <source>
        <dbReference type="SAM" id="MobiDB-lite"/>
    </source>
</evidence>
<dbReference type="EMBL" id="CP089281">
    <property type="protein sequence ID" value="USP82663.1"/>
    <property type="molecule type" value="Genomic_DNA"/>
</dbReference>
<organism evidence="3 4">
    <name type="scientific">Curvularia clavata</name>
    <dbReference type="NCBI Taxonomy" id="95742"/>
    <lineage>
        <taxon>Eukaryota</taxon>
        <taxon>Fungi</taxon>
        <taxon>Dikarya</taxon>
        <taxon>Ascomycota</taxon>
        <taxon>Pezizomycotina</taxon>
        <taxon>Dothideomycetes</taxon>
        <taxon>Pleosporomycetidae</taxon>
        <taxon>Pleosporales</taxon>
        <taxon>Pleosporineae</taxon>
        <taxon>Pleosporaceae</taxon>
        <taxon>Curvularia</taxon>
    </lineage>
</organism>
<accession>A0A9Q8ZL32</accession>
<gene>
    <name evidence="3" type="ORF">yc1106_09937</name>
</gene>
<dbReference type="VEuPathDB" id="FungiDB:yc1106_09937"/>
<feature type="region of interest" description="Disordered" evidence="1">
    <location>
        <begin position="1"/>
        <end position="60"/>
    </location>
</feature>
<feature type="transmembrane region" description="Helical" evidence="2">
    <location>
        <begin position="278"/>
        <end position="296"/>
    </location>
</feature>
<keyword evidence="4" id="KW-1185">Reference proteome</keyword>
<evidence type="ECO:0000313" key="3">
    <source>
        <dbReference type="EMBL" id="USP82663.1"/>
    </source>
</evidence>
<evidence type="ECO:0000256" key="2">
    <source>
        <dbReference type="SAM" id="Phobius"/>
    </source>
</evidence>
<dbReference type="AlphaFoldDB" id="A0A9Q8ZL32"/>
<proteinExistence type="predicted"/>
<keyword evidence="2" id="KW-1133">Transmembrane helix</keyword>
<dbReference type="OrthoDB" id="3776986at2759"/>
<sequence>MSSLANLPSPPQSARIKNSKNTTVETSGFQLPPHKGLKDPKSRRRSRASHDITPKPKETLGDPLITYFQNRAEREDGASCVFLLWGSENSERSTTWATDVPIVSLEDEDEMFASLAKQYAKELGFWRTWLSFRKFSKLKPVTFRLICRSAEKFTAFVEPLDLARYHAIYSERRDEYCDDDGPLLINSNGIVSPHMEWENCIEYLRWIESASFLSCYFRNPVGARYQNILEGFDDHCFIYRYSAVRQIDLEHSGVGGQTRYLQLDGLYIETTWDPIKCLYVFLGLLICAVVLGKLCWGSWEITFGAGSFLVALPMLVLTVFSYYDV</sequence>
<reference evidence="3" key="1">
    <citation type="submission" date="2021-12" db="EMBL/GenBank/DDBJ databases">
        <title>Curvularia clavata genome.</title>
        <authorList>
            <person name="Cao Y."/>
        </authorList>
    </citation>
    <scope>NUCLEOTIDE SEQUENCE</scope>
    <source>
        <strain evidence="3">Yc1106</strain>
    </source>
</reference>
<feature type="compositionally biased region" description="Polar residues" evidence="1">
    <location>
        <begin position="15"/>
        <end position="29"/>
    </location>
</feature>
<feature type="compositionally biased region" description="Basic and acidic residues" evidence="1">
    <location>
        <begin position="48"/>
        <end position="60"/>
    </location>
</feature>
<keyword evidence="2" id="KW-0472">Membrane</keyword>